<name>A0A923T9N8_9BACT</name>
<evidence type="ECO:0000313" key="5">
    <source>
        <dbReference type="Proteomes" id="UP000650081"/>
    </source>
</evidence>
<gene>
    <name evidence="4" type="ORF">H9S92_16365</name>
</gene>
<dbReference type="SMART" id="SM00116">
    <property type="entry name" value="CBS"/>
    <property type="match status" value="2"/>
</dbReference>
<dbReference type="Gene3D" id="3.10.580.10">
    <property type="entry name" value="CBS-domain"/>
    <property type="match status" value="2"/>
</dbReference>
<comment type="caution">
    <text evidence="4">The sequence shown here is derived from an EMBL/GenBank/DDBJ whole genome shotgun (WGS) entry which is preliminary data.</text>
</comment>
<evidence type="ECO:0000256" key="1">
    <source>
        <dbReference type="ARBA" id="ARBA00023122"/>
    </source>
</evidence>
<organism evidence="4 5">
    <name type="scientific">Neolewinella lacunae</name>
    <dbReference type="NCBI Taxonomy" id="1517758"/>
    <lineage>
        <taxon>Bacteria</taxon>
        <taxon>Pseudomonadati</taxon>
        <taxon>Bacteroidota</taxon>
        <taxon>Saprospiria</taxon>
        <taxon>Saprospirales</taxon>
        <taxon>Lewinellaceae</taxon>
        <taxon>Neolewinella</taxon>
    </lineage>
</organism>
<proteinExistence type="predicted"/>
<dbReference type="PANTHER" id="PTHR43080">
    <property type="entry name" value="CBS DOMAIN-CONTAINING PROTEIN CBSX3, MITOCHONDRIAL"/>
    <property type="match status" value="1"/>
</dbReference>
<dbReference type="InterPro" id="IPR046342">
    <property type="entry name" value="CBS_dom_sf"/>
</dbReference>
<evidence type="ECO:0000256" key="2">
    <source>
        <dbReference type="PROSITE-ProRule" id="PRU00703"/>
    </source>
</evidence>
<dbReference type="EMBL" id="JACSIT010000141">
    <property type="protein sequence ID" value="MBC6995741.1"/>
    <property type="molecule type" value="Genomic_DNA"/>
</dbReference>
<evidence type="ECO:0000313" key="4">
    <source>
        <dbReference type="EMBL" id="MBC6995741.1"/>
    </source>
</evidence>
<dbReference type="InterPro" id="IPR051257">
    <property type="entry name" value="Diverse_CBS-Domain"/>
</dbReference>
<dbReference type="PROSITE" id="PS51371">
    <property type="entry name" value="CBS"/>
    <property type="match status" value="2"/>
</dbReference>
<feature type="domain" description="CBS" evidence="3">
    <location>
        <begin position="64"/>
        <end position="120"/>
    </location>
</feature>
<reference evidence="4" key="1">
    <citation type="submission" date="2020-08" db="EMBL/GenBank/DDBJ databases">
        <title>Lewinella bacteria from marine environments.</title>
        <authorList>
            <person name="Zhong Y."/>
        </authorList>
    </citation>
    <scope>NUCLEOTIDE SEQUENCE</scope>
    <source>
        <strain evidence="4">KCTC 42187</strain>
    </source>
</reference>
<sequence length="124" mass="13544">MTTDLATVTIHTPVTVAIDLLVRHGVHHLPVLTPEGRLAGILSQSDFLKLSFPGSGLNTVSDIMTAHVAKLEPSDTVRTAANLFTLNKFHALPVLEEDKLVGIVTTLDLIRLIDQEPIRLEDYV</sequence>
<keyword evidence="1 2" id="KW-0129">CBS domain</keyword>
<dbReference type="Pfam" id="PF00571">
    <property type="entry name" value="CBS"/>
    <property type="match status" value="2"/>
</dbReference>
<protein>
    <submittedName>
        <fullName evidence="4">CBS domain-containing protein</fullName>
    </submittedName>
</protein>
<feature type="domain" description="CBS" evidence="3">
    <location>
        <begin position="1"/>
        <end position="60"/>
    </location>
</feature>
<accession>A0A923T9N8</accession>
<evidence type="ECO:0000259" key="3">
    <source>
        <dbReference type="PROSITE" id="PS51371"/>
    </source>
</evidence>
<dbReference type="Proteomes" id="UP000650081">
    <property type="component" value="Unassembled WGS sequence"/>
</dbReference>
<keyword evidence="5" id="KW-1185">Reference proteome</keyword>
<dbReference type="InterPro" id="IPR000644">
    <property type="entry name" value="CBS_dom"/>
</dbReference>
<dbReference type="SUPFAM" id="SSF54631">
    <property type="entry name" value="CBS-domain pair"/>
    <property type="match status" value="1"/>
</dbReference>
<dbReference type="AlphaFoldDB" id="A0A923T9N8"/>
<dbReference type="PANTHER" id="PTHR43080:SF2">
    <property type="entry name" value="CBS DOMAIN-CONTAINING PROTEIN"/>
    <property type="match status" value="1"/>
</dbReference>